<accession>A0ABR2GQZ4</accession>
<sequence>MKMTEGSFLSYDGAFAHRRNSSQCHGAFMNCKTGKIAAGSVITKERKNGDFVGSSNMMESKMIRQNLSQIDSKKFAKFVHEQDN</sequence>
<proteinExistence type="predicted"/>
<evidence type="ECO:0000313" key="1">
    <source>
        <dbReference type="EMBL" id="KAK8836306.1"/>
    </source>
</evidence>
<evidence type="ECO:0000313" key="2">
    <source>
        <dbReference type="Proteomes" id="UP001470230"/>
    </source>
</evidence>
<reference evidence="1 2" key="1">
    <citation type="submission" date="2024-04" db="EMBL/GenBank/DDBJ databases">
        <title>Tritrichomonas musculus Genome.</title>
        <authorList>
            <person name="Alves-Ferreira E."/>
            <person name="Grigg M."/>
            <person name="Lorenzi H."/>
            <person name="Galac M."/>
        </authorList>
    </citation>
    <scope>NUCLEOTIDE SEQUENCE [LARGE SCALE GENOMIC DNA]</scope>
    <source>
        <strain evidence="1 2">EAF2021</strain>
    </source>
</reference>
<gene>
    <name evidence="1" type="ORF">M9Y10_039640</name>
</gene>
<keyword evidence="2" id="KW-1185">Reference proteome</keyword>
<protein>
    <submittedName>
        <fullName evidence="1">Uncharacterized protein</fullName>
    </submittedName>
</protein>
<comment type="caution">
    <text evidence="1">The sequence shown here is derived from an EMBL/GenBank/DDBJ whole genome shotgun (WGS) entry which is preliminary data.</text>
</comment>
<dbReference type="EMBL" id="JAPFFF010000066">
    <property type="protein sequence ID" value="KAK8836306.1"/>
    <property type="molecule type" value="Genomic_DNA"/>
</dbReference>
<dbReference type="Proteomes" id="UP001470230">
    <property type="component" value="Unassembled WGS sequence"/>
</dbReference>
<organism evidence="1 2">
    <name type="scientific">Tritrichomonas musculus</name>
    <dbReference type="NCBI Taxonomy" id="1915356"/>
    <lineage>
        <taxon>Eukaryota</taxon>
        <taxon>Metamonada</taxon>
        <taxon>Parabasalia</taxon>
        <taxon>Tritrichomonadida</taxon>
        <taxon>Tritrichomonadidae</taxon>
        <taxon>Tritrichomonas</taxon>
    </lineage>
</organism>
<name>A0ABR2GQZ4_9EUKA</name>